<gene>
    <name evidence="1" type="ORF">Pla123a_21660</name>
</gene>
<accession>A0A5C5YRI8</accession>
<dbReference type="Gene3D" id="4.10.1150.10">
    <property type="entry name" value="AF2212/PG0164-like"/>
    <property type="match status" value="1"/>
</dbReference>
<evidence type="ECO:0000313" key="1">
    <source>
        <dbReference type="EMBL" id="TWT77505.1"/>
    </source>
</evidence>
<proteinExistence type="predicted"/>
<dbReference type="Proteomes" id="UP000318478">
    <property type="component" value="Unassembled WGS sequence"/>
</dbReference>
<dbReference type="InterPro" id="IPR008203">
    <property type="entry name" value="AF2212-like"/>
</dbReference>
<reference evidence="1 2" key="1">
    <citation type="submission" date="2019-02" db="EMBL/GenBank/DDBJ databases">
        <title>Deep-cultivation of Planctomycetes and their phenomic and genomic characterization uncovers novel biology.</title>
        <authorList>
            <person name="Wiegand S."/>
            <person name="Jogler M."/>
            <person name="Boedeker C."/>
            <person name="Pinto D."/>
            <person name="Vollmers J."/>
            <person name="Rivas-Marin E."/>
            <person name="Kohn T."/>
            <person name="Peeters S.H."/>
            <person name="Heuer A."/>
            <person name="Rast P."/>
            <person name="Oberbeckmann S."/>
            <person name="Bunk B."/>
            <person name="Jeske O."/>
            <person name="Meyerdierks A."/>
            <person name="Storesund J.E."/>
            <person name="Kallscheuer N."/>
            <person name="Luecker S."/>
            <person name="Lage O.M."/>
            <person name="Pohl T."/>
            <person name="Merkel B.J."/>
            <person name="Hornburger P."/>
            <person name="Mueller R.-W."/>
            <person name="Bruemmer F."/>
            <person name="Labrenz M."/>
            <person name="Spormann A.M."/>
            <person name="Op Den Camp H."/>
            <person name="Overmann J."/>
            <person name="Amann R."/>
            <person name="Jetten M.S.M."/>
            <person name="Mascher T."/>
            <person name="Medema M.H."/>
            <person name="Devos D.P."/>
            <person name="Kaster A.-K."/>
            <person name="Ovreas L."/>
            <person name="Rohde M."/>
            <person name="Galperin M.Y."/>
            <person name="Jogler C."/>
        </authorList>
    </citation>
    <scope>NUCLEOTIDE SEQUENCE [LARGE SCALE GENOMIC DNA]</scope>
    <source>
        <strain evidence="1 2">Pla123a</strain>
    </source>
</reference>
<dbReference type="EMBL" id="SJPO01000004">
    <property type="protein sequence ID" value="TWT77505.1"/>
    <property type="molecule type" value="Genomic_DNA"/>
</dbReference>
<organism evidence="1 2">
    <name type="scientific">Posidoniimonas polymericola</name>
    <dbReference type="NCBI Taxonomy" id="2528002"/>
    <lineage>
        <taxon>Bacteria</taxon>
        <taxon>Pseudomonadati</taxon>
        <taxon>Planctomycetota</taxon>
        <taxon>Planctomycetia</taxon>
        <taxon>Pirellulales</taxon>
        <taxon>Lacipirellulaceae</taxon>
        <taxon>Posidoniimonas</taxon>
    </lineage>
</organism>
<dbReference type="SUPFAM" id="SSF141694">
    <property type="entry name" value="AF2212/PG0164-like"/>
    <property type="match status" value="1"/>
</dbReference>
<name>A0A5C5YRI8_9BACT</name>
<sequence length="77" mass="8642">MDPGFGSEKTVHAIFANGMFHPTEPVQLPENCEVEFVLKVVGNAEEQGHKKRIEAILSQRFDSESGDLAERHNEHQP</sequence>
<keyword evidence="2" id="KW-1185">Reference proteome</keyword>
<protein>
    <recommendedName>
        <fullName evidence="3">DUF104 domain-containing protein</fullName>
    </recommendedName>
</protein>
<dbReference type="AlphaFoldDB" id="A0A5C5YRI8"/>
<dbReference type="Pfam" id="PF01954">
    <property type="entry name" value="AF2212-like"/>
    <property type="match status" value="1"/>
</dbReference>
<evidence type="ECO:0008006" key="3">
    <source>
        <dbReference type="Google" id="ProtNLM"/>
    </source>
</evidence>
<dbReference type="InterPro" id="IPR024069">
    <property type="entry name" value="AF2212-like_dom_sf"/>
</dbReference>
<evidence type="ECO:0000313" key="2">
    <source>
        <dbReference type="Proteomes" id="UP000318478"/>
    </source>
</evidence>
<dbReference type="RefSeq" id="WP_146586702.1">
    <property type="nucleotide sequence ID" value="NZ_SJPO01000004.1"/>
</dbReference>
<dbReference type="OrthoDB" id="290288at2"/>
<comment type="caution">
    <text evidence="1">The sequence shown here is derived from an EMBL/GenBank/DDBJ whole genome shotgun (WGS) entry which is preliminary data.</text>
</comment>